<evidence type="ECO:0000256" key="1">
    <source>
        <dbReference type="SAM" id="MobiDB-lite"/>
    </source>
</evidence>
<dbReference type="EMBL" id="KZ679138">
    <property type="protein sequence ID" value="PTB73532.1"/>
    <property type="molecule type" value="Genomic_DNA"/>
</dbReference>
<sequence length="813" mass="89474">MPHFDKPTHGWNPPVKITLPIAYEQYKARNQAVEDPFAACARNAIPPPGVSPYDDNVAQQTYASDHPSLTKWSMGRNLTHPKSLKLDRDEVRSDWETIVGDDEGDSRLTSPPAPQVTLKSLGIIPNNPESILADGNGNDINEDKATCNNAIDPKGKGREPAFPRPGTPFDAFGFSNTPEVLEPHSQVMDIEASYTPSPAYCGHTGFVRQPVHGGLDGGLSRPKASKASSDESADLFKYDGEAYSTFLHRSTTRDIAKRHPAASFEDDRLFVQKTRIGEEDKMQSKSAFYNPTAVRVPVGRGQQTLYEPSTEQSPEPAVEEEEEEEEECWPRVGGNDAAAEADWQTVTTGPVCKGLNTSELNLIKDTGSSLADVSDIVEEEPTPAEHRRAAGTISHQRNQSIHRPKGYYAEDFAQTATRMNNNHAASADYRPQKFLDDSARLAAPRVVNPFQTPPSWKSTGRVIDLDDSPENCTCKGKGKAVDTNVGIPTRADAPPLNRTESTETVWPQVPRRDETVNDFDQAFCETRIGDETLPSDDSANVFSRLPFSLIDLKEAAKTHGSQRYRGTVEANTFAQRARLGPLWSGSTDAGPSTEAGPSSGAYRLGGSDNPPLERPSTAVFRDQITRGRPTHEFDGIEDSTPSPSSAILGSLRSKVNLGFAKKKEKEKSTYSLDPFKAAAALGAKCLRIKAPVKKKDQWPTARNQTGGVLTPSEAELIESARGEIMDRRRSPEKLEKKRTFLFILIMASSIVFPFIGFIALIRKFDSSVAWFTYGEIKDFTKEQRGMLLQQLLVEIFVYSIVIICVALRTSHHI</sequence>
<evidence type="ECO:0000313" key="4">
    <source>
        <dbReference type="Proteomes" id="UP000240760"/>
    </source>
</evidence>
<keyword evidence="2" id="KW-0812">Transmembrane</keyword>
<feature type="transmembrane region" description="Helical" evidence="2">
    <location>
        <begin position="739"/>
        <end position="761"/>
    </location>
</feature>
<evidence type="ECO:0000256" key="2">
    <source>
        <dbReference type="SAM" id="Phobius"/>
    </source>
</evidence>
<dbReference type="OrthoDB" id="5353066at2759"/>
<feature type="region of interest" description="Disordered" evidence="1">
    <location>
        <begin position="381"/>
        <end position="400"/>
    </location>
</feature>
<gene>
    <name evidence="3" type="ORF">M440DRAFT_1472190</name>
</gene>
<accession>A0A2T4BW39</accession>
<evidence type="ECO:0000313" key="3">
    <source>
        <dbReference type="EMBL" id="PTB73532.1"/>
    </source>
</evidence>
<reference evidence="3 4" key="1">
    <citation type="submission" date="2016-07" db="EMBL/GenBank/DDBJ databases">
        <title>Multiple horizontal gene transfer events from other fungi enriched the ability of initially mycotrophic Trichoderma (Ascomycota) to feed on dead plant biomass.</title>
        <authorList>
            <consortium name="DOE Joint Genome Institute"/>
            <person name="Aerts A."/>
            <person name="Atanasova L."/>
            <person name="Chenthamara K."/>
            <person name="Zhang J."/>
            <person name="Grujic M."/>
            <person name="Henrissat B."/>
            <person name="Kuo A."/>
            <person name="Salamov A."/>
            <person name="Lipzen A."/>
            <person name="Labutti K."/>
            <person name="Barry K."/>
            <person name="Miao Y."/>
            <person name="Rahimi M.J."/>
            <person name="Shen Q."/>
            <person name="Grigoriev I.V."/>
            <person name="Kubicek C.P."/>
            <person name="Druzhinina I.S."/>
        </authorList>
    </citation>
    <scope>NUCLEOTIDE SEQUENCE [LARGE SCALE GENOMIC DNA]</scope>
    <source>
        <strain evidence="3 4">ATCC 18648</strain>
    </source>
</reference>
<feature type="compositionally biased region" description="Basic and acidic residues" evidence="1">
    <location>
        <begin position="623"/>
        <end position="634"/>
    </location>
</feature>
<organism evidence="3 4">
    <name type="scientific">Trichoderma longibrachiatum ATCC 18648</name>
    <dbReference type="NCBI Taxonomy" id="983965"/>
    <lineage>
        <taxon>Eukaryota</taxon>
        <taxon>Fungi</taxon>
        <taxon>Dikarya</taxon>
        <taxon>Ascomycota</taxon>
        <taxon>Pezizomycotina</taxon>
        <taxon>Sordariomycetes</taxon>
        <taxon>Hypocreomycetidae</taxon>
        <taxon>Hypocreales</taxon>
        <taxon>Hypocreaceae</taxon>
        <taxon>Trichoderma</taxon>
    </lineage>
</organism>
<keyword evidence="2" id="KW-0472">Membrane</keyword>
<proteinExistence type="predicted"/>
<feature type="region of interest" description="Disordered" evidence="1">
    <location>
        <begin position="581"/>
        <end position="647"/>
    </location>
</feature>
<keyword evidence="4" id="KW-1185">Reference proteome</keyword>
<dbReference type="STRING" id="983965.A0A2T4BW39"/>
<name>A0A2T4BW39_TRILO</name>
<dbReference type="AlphaFoldDB" id="A0A2T4BW39"/>
<feature type="region of interest" description="Disordered" evidence="1">
    <location>
        <begin position="305"/>
        <end position="328"/>
    </location>
</feature>
<feature type="compositionally biased region" description="Acidic residues" evidence="1">
    <location>
        <begin position="317"/>
        <end position="327"/>
    </location>
</feature>
<feature type="transmembrane region" description="Helical" evidence="2">
    <location>
        <begin position="787"/>
        <end position="807"/>
    </location>
</feature>
<keyword evidence="2" id="KW-1133">Transmembrane helix</keyword>
<protein>
    <submittedName>
        <fullName evidence="3">Uncharacterized protein</fullName>
    </submittedName>
</protein>
<dbReference type="Proteomes" id="UP000240760">
    <property type="component" value="Unassembled WGS sequence"/>
</dbReference>
<feature type="region of interest" description="Disordered" evidence="1">
    <location>
        <begin position="485"/>
        <end position="504"/>
    </location>
</feature>